<protein>
    <submittedName>
        <fullName evidence="1">Uncharacterized protein</fullName>
    </submittedName>
</protein>
<dbReference type="Proteomes" id="UP000240760">
    <property type="component" value="Unassembled WGS sequence"/>
</dbReference>
<reference evidence="1 2" key="1">
    <citation type="submission" date="2016-07" db="EMBL/GenBank/DDBJ databases">
        <title>Multiple horizontal gene transfer events from other fungi enriched the ability of initially mycotrophic Trichoderma (Ascomycota) to feed on dead plant biomass.</title>
        <authorList>
            <consortium name="DOE Joint Genome Institute"/>
            <person name="Aerts A."/>
            <person name="Atanasova L."/>
            <person name="Chenthamara K."/>
            <person name="Zhang J."/>
            <person name="Grujic M."/>
            <person name="Henrissat B."/>
            <person name="Kuo A."/>
            <person name="Salamov A."/>
            <person name="Lipzen A."/>
            <person name="Labutti K."/>
            <person name="Barry K."/>
            <person name="Miao Y."/>
            <person name="Rahimi M.J."/>
            <person name="Shen Q."/>
            <person name="Grigoriev I.V."/>
            <person name="Kubicek C.P."/>
            <person name="Druzhinina I.S."/>
        </authorList>
    </citation>
    <scope>NUCLEOTIDE SEQUENCE [LARGE SCALE GENOMIC DNA]</scope>
    <source>
        <strain evidence="1 2">ATCC 18648</strain>
    </source>
</reference>
<proteinExistence type="predicted"/>
<sequence length="153" mass="17109">MSPRYVSAGIVNITDILILRTTTIEKPLLCSSVPQLKNRNPLPRPPCYSPGDQGEGRPKIAPIGGTCPACGNPLFPLSPFWVDARGVMRPTAASLVGWLHRQSMWLHKVHSCGRTYMHGGMYSMYWVCSSSIKTINQQCRDSVCHPREMVVWR</sequence>
<name>A0A2T4CFC8_TRILO</name>
<evidence type="ECO:0000313" key="2">
    <source>
        <dbReference type="Proteomes" id="UP000240760"/>
    </source>
</evidence>
<gene>
    <name evidence="1" type="ORF">M440DRAFT_1397612</name>
</gene>
<dbReference type="AlphaFoldDB" id="A0A2T4CFC8"/>
<evidence type="ECO:0000313" key="1">
    <source>
        <dbReference type="EMBL" id="PTB80275.1"/>
    </source>
</evidence>
<dbReference type="EMBL" id="KZ679127">
    <property type="protein sequence ID" value="PTB80275.1"/>
    <property type="molecule type" value="Genomic_DNA"/>
</dbReference>
<organism evidence="1 2">
    <name type="scientific">Trichoderma longibrachiatum ATCC 18648</name>
    <dbReference type="NCBI Taxonomy" id="983965"/>
    <lineage>
        <taxon>Eukaryota</taxon>
        <taxon>Fungi</taxon>
        <taxon>Dikarya</taxon>
        <taxon>Ascomycota</taxon>
        <taxon>Pezizomycotina</taxon>
        <taxon>Sordariomycetes</taxon>
        <taxon>Hypocreomycetidae</taxon>
        <taxon>Hypocreales</taxon>
        <taxon>Hypocreaceae</taxon>
        <taxon>Trichoderma</taxon>
    </lineage>
</organism>
<accession>A0A2T4CFC8</accession>
<keyword evidence="2" id="KW-1185">Reference proteome</keyword>